<evidence type="ECO:0000256" key="2">
    <source>
        <dbReference type="ARBA" id="ARBA00006491"/>
    </source>
</evidence>
<evidence type="ECO:0000256" key="6">
    <source>
        <dbReference type="ARBA" id="ARBA00022846"/>
    </source>
</evidence>
<evidence type="ECO:0000256" key="5">
    <source>
        <dbReference type="ARBA" id="ARBA00022553"/>
    </source>
</evidence>
<feature type="region of interest" description="Disordered" evidence="14">
    <location>
        <begin position="593"/>
        <end position="612"/>
    </location>
</feature>
<dbReference type="PANTHER" id="PTHR28623">
    <property type="entry name" value="PROTEIN FAM118B"/>
    <property type="match status" value="1"/>
</dbReference>
<dbReference type="eggNOG" id="ENOG502QSNY">
    <property type="taxonomic scope" value="Eukaryota"/>
</dbReference>
<evidence type="ECO:0000256" key="9">
    <source>
        <dbReference type="ARBA" id="ARBA00023069"/>
    </source>
</evidence>
<keyword evidence="6" id="KW-0282">Flagellum</keyword>
<evidence type="ECO:0000256" key="1">
    <source>
        <dbReference type="ARBA" id="ARBA00004611"/>
    </source>
</evidence>
<evidence type="ECO:0000256" key="4">
    <source>
        <dbReference type="ARBA" id="ARBA00022490"/>
    </source>
</evidence>
<dbReference type="Pfam" id="PF13289">
    <property type="entry name" value="SIR2_2"/>
    <property type="match status" value="1"/>
</dbReference>
<comment type="subunit">
    <text evidence="12">Microtubule inner protein component of sperm flagellar doublet microtubules.</text>
</comment>
<keyword evidence="11" id="KW-0966">Cell projection</keyword>
<keyword evidence="7" id="KW-0007">Acetylation</keyword>
<keyword evidence="4" id="KW-0963">Cytoplasm</keyword>
<dbReference type="InterPro" id="IPR038916">
    <property type="entry name" value="FAM118"/>
</dbReference>
<proteinExistence type="inferred from homology"/>
<dbReference type="InParanoid" id="G3IGR0"/>
<keyword evidence="9" id="KW-0969">Cilium</keyword>
<dbReference type="Pfam" id="PF05914">
    <property type="entry name" value="RIB43A"/>
    <property type="match status" value="1"/>
</dbReference>
<evidence type="ECO:0000313" key="15">
    <source>
        <dbReference type="EMBL" id="EGW09903.1"/>
    </source>
</evidence>
<dbReference type="Proteomes" id="UP000001075">
    <property type="component" value="Unassembled WGS sequence"/>
</dbReference>
<comment type="similarity">
    <text evidence="2">Belongs to the FAM118 family.</text>
</comment>
<keyword evidence="10" id="KW-0206">Cytoskeleton</keyword>
<dbReference type="PANTHER" id="PTHR28623:SF2">
    <property type="entry name" value="PROTEIN FAM118A"/>
    <property type="match status" value="1"/>
</dbReference>
<accession>G3IGR0</accession>
<dbReference type="STRING" id="10029.G3IGR0"/>
<sequence>MRGPEHFVHRKFLKSLIRKQPQDLLLVIGTGVSAAVAPGIRALCSWRSCIEAVIEAAEQLEVLHPGDVAEFRRKVMKDRDLLVVAHDLIRKMSPRTGDTKPNFFQDCLMEVFDSLEQHIQNPVVLQSILSLMDRGTMVLTTNYDNLLEIFGQQQSKPMESLDLKDKTKVLQWARGHIKYGVLHIHGLYTDPCGMVLDPSGYKDVTQDPEVMEVLQNLYRTKSFLFVGCGETLRDQIFQALFLYSVPNKVDLEHYMVVLKENEDHFFKHQADMLLHGIKVVSYGDCFDLFPGYVQDLATQICKQRSPAAEMRHNDKIMCLLHDRERRDKKQLCCAINDFQQRFQKPETRREFDLSDPLALKKDLPARVSDSDPRNSISGMQKFIGEDLNFHWRKKFQQEQNREWYLQQYREWERARADHKLAEDLYTQTRLKFDEKARELQKLENFTRKELCAATKEFNKNQAMELAERKRQEKQQEQEDNMTEISNLLHSDLLTESSQQATSSFGPHQVVLYRWKGMSPEQLEEIRYTQKQQIQEKLRLQEEERQRNMDWDRRRIQKARANLLHERQQQRLHRELRKALDCSNLNLARKQYSQKSQHSGLNPEHEAFSSSGSYNMDPGNSDFFKASVCISCCNKSNLTSRPCWLGRTPCPLLLAQPPFHHVASILESRPLVQLETLY</sequence>
<keyword evidence="5" id="KW-0597">Phosphoprotein</keyword>
<name>G3IGR0_CRIGR</name>
<evidence type="ECO:0000256" key="11">
    <source>
        <dbReference type="ARBA" id="ARBA00023273"/>
    </source>
</evidence>
<dbReference type="AlphaFoldDB" id="G3IGR0"/>
<evidence type="ECO:0000256" key="3">
    <source>
        <dbReference type="ARBA" id="ARBA00006875"/>
    </source>
</evidence>
<gene>
    <name evidence="15" type="ORF">I79_022985</name>
</gene>
<protein>
    <submittedName>
        <fullName evidence="15">Protein FAM118A</fullName>
    </submittedName>
</protein>
<evidence type="ECO:0000256" key="13">
    <source>
        <dbReference type="SAM" id="Coils"/>
    </source>
</evidence>
<keyword evidence="8 13" id="KW-0175">Coiled coil</keyword>
<comment type="similarity">
    <text evidence="3">Belongs to the RIB43A family.</text>
</comment>
<evidence type="ECO:0000256" key="10">
    <source>
        <dbReference type="ARBA" id="ARBA00023212"/>
    </source>
</evidence>
<evidence type="ECO:0000256" key="8">
    <source>
        <dbReference type="ARBA" id="ARBA00023054"/>
    </source>
</evidence>
<evidence type="ECO:0000313" key="16">
    <source>
        <dbReference type="Proteomes" id="UP000001075"/>
    </source>
</evidence>
<dbReference type="PaxDb" id="10029-XP_007619191.1"/>
<organism evidence="15 16">
    <name type="scientific">Cricetulus griseus</name>
    <name type="common">Chinese hamster</name>
    <name type="synonym">Cricetulus barabensis griseus</name>
    <dbReference type="NCBI Taxonomy" id="10029"/>
    <lineage>
        <taxon>Eukaryota</taxon>
        <taxon>Metazoa</taxon>
        <taxon>Chordata</taxon>
        <taxon>Craniata</taxon>
        <taxon>Vertebrata</taxon>
        <taxon>Euteleostomi</taxon>
        <taxon>Mammalia</taxon>
        <taxon>Eutheria</taxon>
        <taxon>Euarchontoglires</taxon>
        <taxon>Glires</taxon>
        <taxon>Rodentia</taxon>
        <taxon>Myomorpha</taxon>
        <taxon>Muroidea</taxon>
        <taxon>Cricetidae</taxon>
        <taxon>Cricetinae</taxon>
        <taxon>Cricetulus</taxon>
    </lineage>
</organism>
<evidence type="ECO:0000256" key="7">
    <source>
        <dbReference type="ARBA" id="ARBA00022990"/>
    </source>
</evidence>
<feature type="coiled-coil region" evidence="13">
    <location>
        <begin position="455"/>
        <end position="483"/>
    </location>
</feature>
<reference evidence="16" key="1">
    <citation type="journal article" date="2011" name="Nat. Biotechnol.">
        <title>The genomic sequence of the Chinese hamster ovary (CHO)-K1 cell line.</title>
        <authorList>
            <person name="Xu X."/>
            <person name="Nagarajan H."/>
            <person name="Lewis N.E."/>
            <person name="Pan S."/>
            <person name="Cai Z."/>
            <person name="Liu X."/>
            <person name="Chen W."/>
            <person name="Xie M."/>
            <person name="Wang W."/>
            <person name="Hammond S."/>
            <person name="Andersen M.R."/>
            <person name="Neff N."/>
            <person name="Passarelli B."/>
            <person name="Koh W."/>
            <person name="Fan H.C."/>
            <person name="Wang J."/>
            <person name="Gui Y."/>
            <person name="Lee K.H."/>
            <person name="Betenbaugh M.J."/>
            <person name="Quake S.R."/>
            <person name="Famili I."/>
            <person name="Palsson B.O."/>
            <person name="Wang J."/>
        </authorList>
    </citation>
    <scope>NUCLEOTIDE SEQUENCE [LARGE SCALE GENOMIC DNA]</scope>
    <source>
        <strain evidence="16">CHO K1 cell line</strain>
    </source>
</reference>
<dbReference type="EMBL" id="JH002617">
    <property type="protein sequence ID" value="EGW09903.1"/>
    <property type="molecule type" value="Genomic_DNA"/>
</dbReference>
<evidence type="ECO:0000256" key="14">
    <source>
        <dbReference type="SAM" id="MobiDB-lite"/>
    </source>
</evidence>
<comment type="subcellular location">
    <subcellularLocation>
        <location evidence="1">Cytoplasm</location>
        <location evidence="1">Cytoskeleton</location>
        <location evidence="1">Flagellum axoneme</location>
    </subcellularLocation>
</comment>
<evidence type="ECO:0000256" key="12">
    <source>
        <dbReference type="ARBA" id="ARBA00046435"/>
    </source>
</evidence>
<dbReference type="InterPro" id="IPR008805">
    <property type="entry name" value="RIB43A"/>
</dbReference>